<evidence type="ECO:0000256" key="1">
    <source>
        <dbReference type="SAM" id="Phobius"/>
    </source>
</evidence>
<feature type="transmembrane region" description="Helical" evidence="1">
    <location>
        <begin position="138"/>
        <end position="154"/>
    </location>
</feature>
<keyword evidence="1" id="KW-0812">Transmembrane</keyword>
<gene>
    <name evidence="2" type="ORF">EGD98_02095</name>
</gene>
<feature type="transmembrane region" description="Helical" evidence="1">
    <location>
        <begin position="31"/>
        <end position="51"/>
    </location>
</feature>
<reference evidence="2" key="1">
    <citation type="submission" date="2021-06" db="EMBL/GenBank/DDBJ databases">
        <title>Halomicroarcula sp. F24A a new haloarchaeum isolated from saline soil.</title>
        <authorList>
            <person name="Duran-Viseras A."/>
            <person name="Sanchez-Porro C."/>
            <person name="Ventosa A."/>
        </authorList>
    </citation>
    <scope>NUCLEOTIDE SEQUENCE</scope>
    <source>
        <strain evidence="2">F24A</strain>
    </source>
</reference>
<dbReference type="AlphaFoldDB" id="A0A8J8C6M6"/>
<dbReference type="EMBL" id="RKLQ01000001">
    <property type="protein sequence ID" value="MBX0302456.1"/>
    <property type="molecule type" value="Genomic_DNA"/>
</dbReference>
<protein>
    <submittedName>
        <fullName evidence="2">Metal-dependent hydrolase</fullName>
    </submittedName>
</protein>
<comment type="caution">
    <text evidence="2">The sequence shown here is derived from an EMBL/GenBank/DDBJ whole genome shotgun (WGS) entry which is preliminary data.</text>
</comment>
<feature type="transmembrane region" description="Helical" evidence="1">
    <location>
        <begin position="90"/>
        <end position="109"/>
    </location>
</feature>
<evidence type="ECO:0000313" key="3">
    <source>
        <dbReference type="Proteomes" id="UP000783863"/>
    </source>
</evidence>
<keyword evidence="1" id="KW-0472">Membrane</keyword>
<dbReference type="GO" id="GO:0016787">
    <property type="term" value="F:hydrolase activity"/>
    <property type="evidence" value="ECO:0007669"/>
    <property type="project" value="UniProtKB-KW"/>
</dbReference>
<proteinExistence type="predicted"/>
<keyword evidence="1" id="KW-1133">Transmembrane helix</keyword>
<keyword evidence="3" id="KW-1185">Reference proteome</keyword>
<name>A0A8J8C6M6_9EURY</name>
<feature type="transmembrane region" description="Helical" evidence="1">
    <location>
        <begin position="6"/>
        <end position="24"/>
    </location>
</feature>
<accession>A0A8J8C6M6</accession>
<organism evidence="2 3">
    <name type="scientific">Haloarcula salinisoli</name>
    <dbReference type="NCBI Taxonomy" id="2487746"/>
    <lineage>
        <taxon>Archaea</taxon>
        <taxon>Methanobacteriati</taxon>
        <taxon>Methanobacteriota</taxon>
        <taxon>Stenosarchaea group</taxon>
        <taxon>Halobacteria</taxon>
        <taxon>Halobacteriales</taxon>
        <taxon>Haloarculaceae</taxon>
        <taxon>Haloarcula</taxon>
    </lineage>
</organism>
<feature type="transmembrane region" description="Helical" evidence="1">
    <location>
        <begin position="63"/>
        <end position="83"/>
    </location>
</feature>
<dbReference type="Proteomes" id="UP000783863">
    <property type="component" value="Unassembled WGS sequence"/>
</dbReference>
<sequence>MTDLLTHALAGYVFATVAVWVTPLSRRHVPFAIAGAVLPDMAKVSLLVGSVRSTVWGVEVGWLALQTLGAALLASGVVALAVTRSERRPVFASLVGGTVVHITLDYFVIRAGGVSPPYLYPFTWAQLPSAGLYLSSDMWPAAVALAVAAVVWALDRRYRPTF</sequence>
<evidence type="ECO:0000313" key="2">
    <source>
        <dbReference type="EMBL" id="MBX0302456.1"/>
    </source>
</evidence>
<keyword evidence="2" id="KW-0378">Hydrolase</keyword>
<dbReference type="RefSeq" id="WP_220586694.1">
    <property type="nucleotide sequence ID" value="NZ_RKLQ01000001.1"/>
</dbReference>